<dbReference type="GO" id="GO:0090529">
    <property type="term" value="P:cell septum assembly"/>
    <property type="evidence" value="ECO:0007669"/>
    <property type="project" value="InterPro"/>
</dbReference>
<dbReference type="Gene3D" id="3.10.20.310">
    <property type="entry name" value="membrane protein fhac"/>
    <property type="match status" value="1"/>
</dbReference>
<feature type="compositionally biased region" description="Basic residues" evidence="9">
    <location>
        <begin position="330"/>
        <end position="342"/>
    </location>
</feature>
<dbReference type="InterPro" id="IPR013685">
    <property type="entry name" value="POTRA_FtsQ_type"/>
</dbReference>
<keyword evidence="6 8" id="KW-0472">Membrane</keyword>
<dbReference type="PANTHER" id="PTHR35851">
    <property type="entry name" value="CELL DIVISION PROTEIN FTSQ"/>
    <property type="match status" value="1"/>
</dbReference>
<evidence type="ECO:0000256" key="2">
    <source>
        <dbReference type="ARBA" id="ARBA00022475"/>
    </source>
</evidence>
<evidence type="ECO:0000256" key="1">
    <source>
        <dbReference type="ARBA" id="ARBA00004370"/>
    </source>
</evidence>
<evidence type="ECO:0000256" key="8">
    <source>
        <dbReference type="HAMAP-Rule" id="MF_00911"/>
    </source>
</evidence>
<dbReference type="Pfam" id="PF08478">
    <property type="entry name" value="POTRA_1"/>
    <property type="match status" value="1"/>
</dbReference>
<evidence type="ECO:0000256" key="4">
    <source>
        <dbReference type="ARBA" id="ARBA00022692"/>
    </source>
</evidence>
<evidence type="ECO:0000256" key="6">
    <source>
        <dbReference type="ARBA" id="ARBA00023136"/>
    </source>
</evidence>
<dbReference type="HAMAP" id="MF_00911">
    <property type="entry name" value="FtsQ_subfam"/>
    <property type="match status" value="1"/>
</dbReference>
<sequence length="342" mass="37563">MDDDDDDLRALDLEEENEPQFLRGQKRVAVRRGPLPKKTANRLKYVALAALAGGLVFTVGFSLYRYGAHSWRFRVESGDNIEISGNQNVTRAQVMEVMGADIGRNVFFVPLEERKKQIEQVPWVESAAVMRLLPDRLRVEVKERTPVAFVQLGPKIVLIDAGGVLMDLPAGPAKAAAAKYSFPVIVGTADSEPLSTRAARMKTYNTLIRELDSGGSNYSKDLSEVDLADPDDVKVTVADPAGAVLLHLGSTNYLARYKTYVAHAAEWRAQYQKLESVDLRFDRQVIVNPDPRTLAPAPTTSHPPTVQPTKTTSKPAGKAKPLSKGQGPKTHGKRAARSSHRD</sequence>
<dbReference type="Proteomes" id="UP000779809">
    <property type="component" value="Unassembled WGS sequence"/>
</dbReference>
<evidence type="ECO:0000256" key="5">
    <source>
        <dbReference type="ARBA" id="ARBA00022989"/>
    </source>
</evidence>
<comment type="function">
    <text evidence="8">Essential cell division protein.</text>
</comment>
<comment type="similarity">
    <text evidence="8">Belongs to the FtsQ/DivIB family. FtsQ subfamily.</text>
</comment>
<comment type="subcellular location">
    <subcellularLocation>
        <location evidence="8">Cell membrane</location>
        <topology evidence="8">Single-pass type II membrane protein</topology>
    </subcellularLocation>
    <subcellularLocation>
        <location evidence="1">Membrane</location>
    </subcellularLocation>
    <text evidence="8">Localizes to the division septum.</text>
</comment>
<protein>
    <recommendedName>
        <fullName evidence="8">Cell division protein FtsQ</fullName>
    </recommendedName>
</protein>
<gene>
    <name evidence="8" type="primary">ftsQ</name>
    <name evidence="11" type="ORF">HYX28_06160</name>
</gene>
<evidence type="ECO:0000256" key="7">
    <source>
        <dbReference type="ARBA" id="ARBA00023306"/>
    </source>
</evidence>
<keyword evidence="7 8" id="KW-0131">Cell cycle</keyword>
<dbReference type="GO" id="GO:0032153">
    <property type="term" value="C:cell division site"/>
    <property type="evidence" value="ECO:0007669"/>
    <property type="project" value="UniProtKB-UniRule"/>
</dbReference>
<name>A0A932A973_9BACT</name>
<dbReference type="InterPro" id="IPR026579">
    <property type="entry name" value="FtsQ"/>
</dbReference>
<dbReference type="Gene3D" id="3.40.50.11690">
    <property type="entry name" value="Cell division protein FtsQ/DivIB"/>
    <property type="match status" value="1"/>
</dbReference>
<organism evidence="11 12">
    <name type="scientific">Candidatus Korobacter versatilis</name>
    <dbReference type="NCBI Taxonomy" id="658062"/>
    <lineage>
        <taxon>Bacteria</taxon>
        <taxon>Pseudomonadati</taxon>
        <taxon>Acidobacteriota</taxon>
        <taxon>Terriglobia</taxon>
        <taxon>Terriglobales</taxon>
        <taxon>Candidatus Korobacteraceae</taxon>
        <taxon>Candidatus Korobacter</taxon>
    </lineage>
</organism>
<dbReference type="PROSITE" id="PS51779">
    <property type="entry name" value="POTRA"/>
    <property type="match status" value="1"/>
</dbReference>
<feature type="domain" description="POTRA" evidence="10">
    <location>
        <begin position="76"/>
        <end position="144"/>
    </location>
</feature>
<keyword evidence="4 8" id="KW-0812">Transmembrane</keyword>
<reference evidence="11" key="1">
    <citation type="submission" date="2020-07" db="EMBL/GenBank/DDBJ databases">
        <title>Huge and variable diversity of episymbiotic CPR bacteria and DPANN archaea in groundwater ecosystems.</title>
        <authorList>
            <person name="He C.Y."/>
            <person name="Keren R."/>
            <person name="Whittaker M."/>
            <person name="Farag I.F."/>
            <person name="Doudna J."/>
            <person name="Cate J.H.D."/>
            <person name="Banfield J.F."/>
        </authorList>
    </citation>
    <scope>NUCLEOTIDE SEQUENCE</scope>
    <source>
        <strain evidence="11">NC_groundwater_580_Pr5_B-0.1um_64_19</strain>
    </source>
</reference>
<dbReference type="AlphaFoldDB" id="A0A932A973"/>
<evidence type="ECO:0000256" key="3">
    <source>
        <dbReference type="ARBA" id="ARBA00022618"/>
    </source>
</evidence>
<dbReference type="GO" id="GO:0043093">
    <property type="term" value="P:FtsZ-dependent cytokinesis"/>
    <property type="evidence" value="ECO:0007669"/>
    <property type="project" value="UniProtKB-UniRule"/>
</dbReference>
<dbReference type="InterPro" id="IPR034746">
    <property type="entry name" value="POTRA"/>
</dbReference>
<proteinExistence type="inferred from homology"/>
<dbReference type="PANTHER" id="PTHR35851:SF1">
    <property type="entry name" value="CELL DIVISION PROTEIN FTSQ"/>
    <property type="match status" value="1"/>
</dbReference>
<feature type="transmembrane region" description="Helical" evidence="8">
    <location>
        <begin position="45"/>
        <end position="64"/>
    </location>
</feature>
<evidence type="ECO:0000256" key="9">
    <source>
        <dbReference type="SAM" id="MobiDB-lite"/>
    </source>
</evidence>
<evidence type="ECO:0000259" key="10">
    <source>
        <dbReference type="PROSITE" id="PS51779"/>
    </source>
</evidence>
<keyword evidence="5 8" id="KW-1133">Transmembrane helix</keyword>
<evidence type="ECO:0000313" key="12">
    <source>
        <dbReference type="Proteomes" id="UP000779809"/>
    </source>
</evidence>
<keyword evidence="2 8" id="KW-1003">Cell membrane</keyword>
<keyword evidence="3 8" id="KW-0132">Cell division</keyword>
<dbReference type="InterPro" id="IPR045335">
    <property type="entry name" value="FtsQ_C_sf"/>
</dbReference>
<feature type="region of interest" description="Disordered" evidence="9">
    <location>
        <begin position="289"/>
        <end position="342"/>
    </location>
</feature>
<comment type="caution">
    <text evidence="11">The sequence shown here is derived from an EMBL/GenBank/DDBJ whole genome shotgun (WGS) entry which is preliminary data.</text>
</comment>
<dbReference type="GO" id="GO:0005886">
    <property type="term" value="C:plasma membrane"/>
    <property type="evidence" value="ECO:0007669"/>
    <property type="project" value="UniProtKB-SubCell"/>
</dbReference>
<feature type="compositionally biased region" description="Polar residues" evidence="9">
    <location>
        <begin position="298"/>
        <end position="314"/>
    </location>
</feature>
<accession>A0A932A973</accession>
<dbReference type="EMBL" id="JACPNR010000007">
    <property type="protein sequence ID" value="MBI2678346.1"/>
    <property type="molecule type" value="Genomic_DNA"/>
</dbReference>
<evidence type="ECO:0000313" key="11">
    <source>
        <dbReference type="EMBL" id="MBI2678346.1"/>
    </source>
</evidence>